<evidence type="ECO:0000313" key="2">
    <source>
        <dbReference type="EMBL" id="KEI69246.1"/>
    </source>
</evidence>
<dbReference type="PROSITE" id="PS50035">
    <property type="entry name" value="PLD"/>
    <property type="match status" value="1"/>
</dbReference>
<evidence type="ECO:0000259" key="1">
    <source>
        <dbReference type="PROSITE" id="PS50035"/>
    </source>
</evidence>
<dbReference type="Proteomes" id="UP000027395">
    <property type="component" value="Chromosome"/>
</dbReference>
<proteinExistence type="predicted"/>
<dbReference type="eggNOG" id="ENOG5033W1F">
    <property type="taxonomic scope" value="Bacteria"/>
</dbReference>
<protein>
    <recommendedName>
        <fullName evidence="1">PLD phosphodiesterase domain-containing protein</fullName>
    </recommendedName>
</protein>
<dbReference type="InterPro" id="IPR001736">
    <property type="entry name" value="PLipase_D/transphosphatidylase"/>
</dbReference>
<dbReference type="EMBL" id="CM002803">
    <property type="protein sequence ID" value="KEI69246.1"/>
    <property type="molecule type" value="Genomic_DNA"/>
</dbReference>
<dbReference type="InterPro" id="IPR025202">
    <property type="entry name" value="PLD-like_dom"/>
</dbReference>
<dbReference type="Pfam" id="PF13091">
    <property type="entry name" value="PLDc_2"/>
    <property type="match status" value="1"/>
</dbReference>
<dbReference type="SUPFAM" id="SSF56024">
    <property type="entry name" value="Phospholipase D/nuclease"/>
    <property type="match status" value="1"/>
</dbReference>
<dbReference type="PATRIC" id="fig|388467.6.peg.4558"/>
<organism evidence="2 3">
    <name type="scientific">Planktothrix agardhii (strain NIVA-CYA 126/8)</name>
    <dbReference type="NCBI Taxonomy" id="388467"/>
    <lineage>
        <taxon>Bacteria</taxon>
        <taxon>Bacillati</taxon>
        <taxon>Cyanobacteriota</taxon>
        <taxon>Cyanophyceae</taxon>
        <taxon>Oscillatoriophycideae</taxon>
        <taxon>Oscillatoriales</taxon>
        <taxon>Microcoleaceae</taxon>
        <taxon>Planktothrix</taxon>
    </lineage>
</organism>
<name>A0A073CM70_PLAA1</name>
<dbReference type="GO" id="GO:0003824">
    <property type="term" value="F:catalytic activity"/>
    <property type="evidence" value="ECO:0007669"/>
    <property type="project" value="InterPro"/>
</dbReference>
<dbReference type="HOGENOM" id="CLU_1026199_0_0_3"/>
<sequence length="271" mass="30997">MSAYNSLNNQNFIQRQAHSLDLRSLSQLDTRLAHCQNCYAIHPSLQRNQHKQIFCPTCGIQYIVNIPEPAKVIQAYFRDKNLYFNDNDLDIEQYKKLGAIAQRLNTDPNYPLIAALFKAMNLAKKFIHFTSLGISHQFLGALKTVSQGIPVKGIVSLTSHQTYQLDELSEYTHESPNLDIKPMCETIFNWDRIPHQKLIVVDGLIAFKGSANLTLTAWRKAEKNLEEIEVITNMDEVIYLHNRYFSPVWADFSSDGKAIIIDHDNLEDMAA</sequence>
<dbReference type="RefSeq" id="WP_042156859.1">
    <property type="nucleotide sequence ID" value="NZ_CM002803.1"/>
</dbReference>
<reference evidence="2 3" key="1">
    <citation type="journal article" date="2014" name="Appl. Environ. Microbiol.">
        <title>Elucidation of insertion elements encoded on plasmids and in vitro construction of shuttle vectors from the toxic cyanobacterium Planktothrix.</title>
        <authorList>
            <person name="Christiansen G."/>
            <person name="Goesmann A."/>
            <person name="Kurmayer R."/>
        </authorList>
    </citation>
    <scope>NUCLEOTIDE SEQUENCE [LARGE SCALE GENOMIC DNA]</scope>
    <source>
        <strain evidence="2 3">NIVA-CYA 126/8</strain>
    </source>
</reference>
<keyword evidence="3" id="KW-1185">Reference proteome</keyword>
<dbReference type="AlphaFoldDB" id="A0A073CM70"/>
<dbReference type="GO" id="GO:0006793">
    <property type="term" value="P:phosphorus metabolic process"/>
    <property type="evidence" value="ECO:0007669"/>
    <property type="project" value="UniProtKB-ARBA"/>
</dbReference>
<evidence type="ECO:0000313" key="3">
    <source>
        <dbReference type="Proteomes" id="UP000027395"/>
    </source>
</evidence>
<dbReference type="Gene3D" id="3.30.870.10">
    <property type="entry name" value="Endonuclease Chain A"/>
    <property type="match status" value="1"/>
</dbReference>
<feature type="domain" description="PLD phosphodiesterase" evidence="1">
    <location>
        <begin position="190"/>
        <end position="217"/>
    </location>
</feature>
<gene>
    <name evidence="2" type="ORF">A19Y_4617</name>
</gene>
<accession>A0A073CM70</accession>